<organism evidence="1 2">
    <name type="scientific">Pseudozyma antarctica (strain T-34)</name>
    <name type="common">Yeast</name>
    <name type="synonym">Candida antarctica</name>
    <dbReference type="NCBI Taxonomy" id="1151754"/>
    <lineage>
        <taxon>Eukaryota</taxon>
        <taxon>Fungi</taxon>
        <taxon>Dikarya</taxon>
        <taxon>Basidiomycota</taxon>
        <taxon>Ustilaginomycotina</taxon>
        <taxon>Ustilaginomycetes</taxon>
        <taxon>Ustilaginales</taxon>
        <taxon>Ustilaginaceae</taxon>
        <taxon>Moesziomyces</taxon>
    </lineage>
</organism>
<feature type="non-terminal residue" evidence="1">
    <location>
        <position position="19"/>
    </location>
</feature>
<dbReference type="AlphaFoldDB" id="M9LSW8"/>
<dbReference type="Proteomes" id="UP000011976">
    <property type="component" value="Unassembled WGS sequence"/>
</dbReference>
<gene>
    <name evidence="1" type="ORF">PANT_25c00034</name>
</gene>
<protein>
    <submittedName>
        <fullName evidence="1">Uncharacterized protein</fullName>
    </submittedName>
</protein>
<evidence type="ECO:0000313" key="2">
    <source>
        <dbReference type="Proteomes" id="UP000011976"/>
    </source>
</evidence>
<proteinExistence type="predicted"/>
<dbReference type="EMBL" id="DF196791">
    <property type="protein sequence ID" value="GAC77221.1"/>
    <property type="molecule type" value="Genomic_DNA"/>
</dbReference>
<sequence>MSSYADIAAENAPPKSQQP</sequence>
<accession>M9LSW8</accession>
<reference evidence="2" key="1">
    <citation type="journal article" date="2013" name="Genome Announc.">
        <title>Genome sequence of the basidiomycetous yeast Pseudozyma antarctica T-34, a producer of the glycolipid biosurfactants mannosylerythritol lipids.</title>
        <authorList>
            <person name="Morita T."/>
            <person name="Koike H."/>
            <person name="Koyama Y."/>
            <person name="Hagiwara H."/>
            <person name="Ito E."/>
            <person name="Fukuoka T."/>
            <person name="Imura T."/>
            <person name="Machida M."/>
            <person name="Kitamoto D."/>
        </authorList>
    </citation>
    <scope>NUCLEOTIDE SEQUENCE [LARGE SCALE GENOMIC DNA]</scope>
    <source>
        <strain evidence="2">T-34</strain>
    </source>
</reference>
<evidence type="ECO:0000313" key="1">
    <source>
        <dbReference type="EMBL" id="GAC77221.1"/>
    </source>
</evidence>
<name>M9LSW8_PSEA3</name>